<sequence length="83" mass="9538">MPMMTLGFGQPNMKFKHDSAKTTIRMMNTILTLPVSPRRRRRVMTPPTKVPMTVGASFSIPEKKEIRRKYKPRSGKTGLQEFS</sequence>
<name>A0A9D4BTN3_DREPO</name>
<dbReference type="Proteomes" id="UP000828390">
    <property type="component" value="Unassembled WGS sequence"/>
</dbReference>
<reference evidence="2" key="1">
    <citation type="journal article" date="2019" name="bioRxiv">
        <title>The Genome of the Zebra Mussel, Dreissena polymorpha: A Resource for Invasive Species Research.</title>
        <authorList>
            <person name="McCartney M.A."/>
            <person name="Auch B."/>
            <person name="Kono T."/>
            <person name="Mallez S."/>
            <person name="Zhang Y."/>
            <person name="Obille A."/>
            <person name="Becker A."/>
            <person name="Abrahante J.E."/>
            <person name="Garbe J."/>
            <person name="Badalamenti J.P."/>
            <person name="Herman A."/>
            <person name="Mangelson H."/>
            <person name="Liachko I."/>
            <person name="Sullivan S."/>
            <person name="Sone E.D."/>
            <person name="Koren S."/>
            <person name="Silverstein K.A.T."/>
            <person name="Beckman K.B."/>
            <person name="Gohl D.M."/>
        </authorList>
    </citation>
    <scope>NUCLEOTIDE SEQUENCE</scope>
    <source>
        <strain evidence="2">Duluth1</strain>
        <tissue evidence="2">Whole animal</tissue>
    </source>
</reference>
<gene>
    <name evidence="2" type="ORF">DPMN_068500</name>
</gene>
<organism evidence="2 3">
    <name type="scientific">Dreissena polymorpha</name>
    <name type="common">Zebra mussel</name>
    <name type="synonym">Mytilus polymorpha</name>
    <dbReference type="NCBI Taxonomy" id="45954"/>
    <lineage>
        <taxon>Eukaryota</taxon>
        <taxon>Metazoa</taxon>
        <taxon>Spiralia</taxon>
        <taxon>Lophotrochozoa</taxon>
        <taxon>Mollusca</taxon>
        <taxon>Bivalvia</taxon>
        <taxon>Autobranchia</taxon>
        <taxon>Heteroconchia</taxon>
        <taxon>Euheterodonta</taxon>
        <taxon>Imparidentia</taxon>
        <taxon>Neoheterodontei</taxon>
        <taxon>Myida</taxon>
        <taxon>Dreissenoidea</taxon>
        <taxon>Dreissenidae</taxon>
        <taxon>Dreissena</taxon>
    </lineage>
</organism>
<comment type="caution">
    <text evidence="2">The sequence shown here is derived from an EMBL/GenBank/DDBJ whole genome shotgun (WGS) entry which is preliminary data.</text>
</comment>
<evidence type="ECO:0000313" key="3">
    <source>
        <dbReference type="Proteomes" id="UP000828390"/>
    </source>
</evidence>
<proteinExistence type="predicted"/>
<keyword evidence="3" id="KW-1185">Reference proteome</keyword>
<evidence type="ECO:0000313" key="2">
    <source>
        <dbReference type="EMBL" id="KAH3709040.1"/>
    </source>
</evidence>
<protein>
    <submittedName>
        <fullName evidence="2">Uncharacterized protein</fullName>
    </submittedName>
</protein>
<dbReference type="EMBL" id="JAIWYP010000014">
    <property type="protein sequence ID" value="KAH3709040.1"/>
    <property type="molecule type" value="Genomic_DNA"/>
</dbReference>
<accession>A0A9D4BTN3</accession>
<dbReference type="AlphaFoldDB" id="A0A9D4BTN3"/>
<reference evidence="2" key="2">
    <citation type="submission" date="2020-11" db="EMBL/GenBank/DDBJ databases">
        <authorList>
            <person name="McCartney M.A."/>
            <person name="Auch B."/>
            <person name="Kono T."/>
            <person name="Mallez S."/>
            <person name="Becker A."/>
            <person name="Gohl D.M."/>
            <person name="Silverstein K.A.T."/>
            <person name="Koren S."/>
            <person name="Bechman K.B."/>
            <person name="Herman A."/>
            <person name="Abrahante J.E."/>
            <person name="Garbe J."/>
        </authorList>
    </citation>
    <scope>NUCLEOTIDE SEQUENCE</scope>
    <source>
        <strain evidence="2">Duluth1</strain>
        <tissue evidence="2">Whole animal</tissue>
    </source>
</reference>
<feature type="region of interest" description="Disordered" evidence="1">
    <location>
        <begin position="63"/>
        <end position="83"/>
    </location>
</feature>
<evidence type="ECO:0000256" key="1">
    <source>
        <dbReference type="SAM" id="MobiDB-lite"/>
    </source>
</evidence>